<evidence type="ECO:0000313" key="2">
    <source>
        <dbReference type="EMBL" id="QVJ01393.1"/>
    </source>
</evidence>
<evidence type="ECO:0000256" key="1">
    <source>
        <dbReference type="SAM" id="MobiDB-lite"/>
    </source>
</evidence>
<dbReference type="Proteomes" id="UP000682416">
    <property type="component" value="Chromosome"/>
</dbReference>
<feature type="region of interest" description="Disordered" evidence="1">
    <location>
        <begin position="61"/>
        <end position="83"/>
    </location>
</feature>
<feature type="compositionally biased region" description="Basic and acidic residues" evidence="1">
    <location>
        <begin position="64"/>
        <end position="83"/>
    </location>
</feature>
<keyword evidence="3" id="KW-1185">Reference proteome</keyword>
<accession>A0A975LA26</accession>
<evidence type="ECO:0000313" key="3">
    <source>
        <dbReference type="Proteomes" id="UP000682416"/>
    </source>
</evidence>
<reference evidence="2" key="1">
    <citation type="submission" date="2021-05" db="EMBL/GenBank/DDBJ databases">
        <authorList>
            <person name="Kaiqin L."/>
            <person name="Jian G."/>
        </authorList>
    </citation>
    <scope>NUCLEOTIDE SEQUENCE</scope>
    <source>
        <strain evidence="2">HDS5</strain>
    </source>
</reference>
<dbReference type="RefSeq" id="WP_378736021.1">
    <property type="nucleotide sequence ID" value="NZ_CBDRIY010000026.1"/>
</dbReference>
<sequence length="83" mass="8849">MGVERGLDGLRKVLDGLGFPLTRDEAVAAALDAGADEEIVSALRAMPNAEYNEAKEILAAVPLPEREPGSHTESARSRERGPH</sequence>
<name>A0A975LA26_9ACTN</name>
<dbReference type="InterPro" id="IPR021527">
    <property type="entry name" value="DUF2795"/>
</dbReference>
<dbReference type="AlphaFoldDB" id="A0A975LA26"/>
<dbReference type="EMBL" id="CP074402">
    <property type="protein sequence ID" value="QVJ01393.1"/>
    <property type="molecule type" value="Genomic_DNA"/>
</dbReference>
<protein>
    <submittedName>
        <fullName evidence="2">DUF2795 domain-containing protein</fullName>
    </submittedName>
</protein>
<proteinExistence type="predicted"/>
<organism evidence="2 3">
    <name type="scientific">Nocardiopsis eucommiae</name>
    <dbReference type="NCBI Taxonomy" id="2831970"/>
    <lineage>
        <taxon>Bacteria</taxon>
        <taxon>Bacillati</taxon>
        <taxon>Actinomycetota</taxon>
        <taxon>Actinomycetes</taxon>
        <taxon>Streptosporangiales</taxon>
        <taxon>Nocardiopsidaceae</taxon>
        <taxon>Nocardiopsis</taxon>
    </lineage>
</organism>
<dbReference type="KEGG" id="nec:KGD82_25600"/>
<gene>
    <name evidence="2" type="ORF">KGD82_25600</name>
</gene>
<dbReference type="Pfam" id="PF11387">
    <property type="entry name" value="DUF2795"/>
    <property type="match status" value="1"/>
</dbReference>